<sequence length="255" mass="29060">MSTVELGCGVATHDEACLCDVIIRQPLPPLEDCFKHGVASLFMGPELCELRDYGIPWTNETILDFFSDLVKFYDAFHEGSLVGKKIQTLADIVPLEFNGEPLWKRWAVIRENVRYCLNVFDVPLTEIIHYLGVNAAELMDALTMSKNDKNWDNPRLEKLELALMAEKVNCSQVARDLSLTKDSVYGLSELYETRRTRLVGVDEKDPARAYLHELCRTTTIVNKEIVALVKERYPSSNYSSGAVSKYRSRIRKQFS</sequence>
<protein>
    <submittedName>
        <fullName evidence="1">Uncharacterized protein</fullName>
    </submittedName>
</protein>
<accession>A0A6J5N3J2</accession>
<reference evidence="1" key="1">
    <citation type="submission" date="2020-04" db="EMBL/GenBank/DDBJ databases">
        <authorList>
            <person name="Chiriac C."/>
            <person name="Salcher M."/>
            <person name="Ghai R."/>
            <person name="Kavagutti S V."/>
        </authorList>
    </citation>
    <scope>NUCLEOTIDE SEQUENCE</scope>
</reference>
<proteinExistence type="predicted"/>
<dbReference type="EMBL" id="LR796566">
    <property type="protein sequence ID" value="CAB4151856.1"/>
    <property type="molecule type" value="Genomic_DNA"/>
</dbReference>
<evidence type="ECO:0000313" key="1">
    <source>
        <dbReference type="EMBL" id="CAB4151856.1"/>
    </source>
</evidence>
<gene>
    <name evidence="1" type="ORF">UFOVP587_38</name>
</gene>
<name>A0A6J5N3J2_9CAUD</name>
<organism evidence="1">
    <name type="scientific">uncultured Caudovirales phage</name>
    <dbReference type="NCBI Taxonomy" id="2100421"/>
    <lineage>
        <taxon>Viruses</taxon>
        <taxon>Duplodnaviria</taxon>
        <taxon>Heunggongvirae</taxon>
        <taxon>Uroviricota</taxon>
        <taxon>Caudoviricetes</taxon>
        <taxon>Peduoviridae</taxon>
        <taxon>Maltschvirus</taxon>
        <taxon>Maltschvirus maltsch</taxon>
    </lineage>
</organism>